<feature type="domain" description="B box-type" evidence="10">
    <location>
        <begin position="1"/>
        <end position="47"/>
    </location>
</feature>
<evidence type="ECO:0000256" key="5">
    <source>
        <dbReference type="ARBA" id="ARBA00022833"/>
    </source>
</evidence>
<dbReference type="PANTHER" id="PTHR31832:SF52">
    <property type="entry name" value="B-BOX ZINC FINGER PROTEIN 21"/>
    <property type="match status" value="1"/>
</dbReference>
<evidence type="ECO:0000313" key="12">
    <source>
        <dbReference type="Proteomes" id="UP001443914"/>
    </source>
</evidence>
<keyword evidence="2" id="KW-0479">Metal-binding</keyword>
<evidence type="ECO:0000256" key="7">
    <source>
        <dbReference type="ARBA" id="ARBA00023163"/>
    </source>
</evidence>
<dbReference type="PANTHER" id="PTHR31832">
    <property type="entry name" value="B-BOX ZINC FINGER PROTEIN 22"/>
    <property type="match status" value="1"/>
</dbReference>
<dbReference type="GO" id="GO:0008270">
    <property type="term" value="F:zinc ion binding"/>
    <property type="evidence" value="ECO:0007669"/>
    <property type="project" value="UniProtKB-KW"/>
</dbReference>
<evidence type="ECO:0000256" key="1">
    <source>
        <dbReference type="ARBA" id="ARBA00004123"/>
    </source>
</evidence>
<accession>A0AAW1M9X1</accession>
<keyword evidence="4 9" id="KW-0863">Zinc-finger</keyword>
<dbReference type="GO" id="GO:0000976">
    <property type="term" value="F:transcription cis-regulatory region binding"/>
    <property type="evidence" value="ECO:0007669"/>
    <property type="project" value="UniProtKB-ARBA"/>
</dbReference>
<dbReference type="Pfam" id="PF00643">
    <property type="entry name" value="zf-B_box"/>
    <property type="match status" value="2"/>
</dbReference>
<keyword evidence="12" id="KW-1185">Reference proteome</keyword>
<protein>
    <recommendedName>
        <fullName evidence="10">B box-type domain-containing protein</fullName>
    </recommendedName>
</protein>
<dbReference type="FunFam" id="3.30.160.60:FF:000856">
    <property type="entry name" value="B-box zinc finger protein 21"/>
    <property type="match status" value="1"/>
</dbReference>
<dbReference type="InterPro" id="IPR049808">
    <property type="entry name" value="CONSTANS-like_Bbox1"/>
</dbReference>
<evidence type="ECO:0000313" key="11">
    <source>
        <dbReference type="EMBL" id="KAK9743438.1"/>
    </source>
</evidence>
<proteinExistence type="predicted"/>
<sequence length="301" mass="33197">MKIQCDVCSQKAASVFCTADEAALCDVCDQRVHHANKLASKHQRVSLLQPSSSHVPLCDICQEKRALLFCQEDRAILCRECDISLHTANEYTQKHNRFLLTGIKLSPTLCDHTTTITTKISDDPIISVNNNDGCDTAVPDFNSIKSSTSISFSTNSESNCTVNSGASTTTTTSNISDYLIETLPGWHFDDFILDPPSTTATPFGFSKSGNNSGFGIDEDLTTFFDVEKYEKNLTTNSSQAENLWVPQAPVAATIDHQTSIFGTKQHETSVNAIKFGRKFSRNDAFTVPQIISSNKRSRSFW</sequence>
<evidence type="ECO:0000256" key="6">
    <source>
        <dbReference type="ARBA" id="ARBA00023015"/>
    </source>
</evidence>
<dbReference type="GO" id="GO:0009640">
    <property type="term" value="P:photomorphogenesis"/>
    <property type="evidence" value="ECO:0007669"/>
    <property type="project" value="TreeGrafter"/>
</dbReference>
<dbReference type="InterPro" id="IPR000315">
    <property type="entry name" value="Znf_B-box"/>
</dbReference>
<keyword evidence="8" id="KW-0539">Nucleus</keyword>
<dbReference type="EMBL" id="JBDFQZ010000003">
    <property type="protein sequence ID" value="KAK9743438.1"/>
    <property type="molecule type" value="Genomic_DNA"/>
</dbReference>
<evidence type="ECO:0000256" key="4">
    <source>
        <dbReference type="ARBA" id="ARBA00022771"/>
    </source>
</evidence>
<dbReference type="SMART" id="SM00336">
    <property type="entry name" value="BBOX"/>
    <property type="match status" value="2"/>
</dbReference>
<evidence type="ECO:0000256" key="2">
    <source>
        <dbReference type="ARBA" id="ARBA00022723"/>
    </source>
</evidence>
<comment type="caution">
    <text evidence="11">The sequence shown here is derived from an EMBL/GenBank/DDBJ whole genome shotgun (WGS) entry which is preliminary data.</text>
</comment>
<dbReference type="Proteomes" id="UP001443914">
    <property type="component" value="Unassembled WGS sequence"/>
</dbReference>
<gene>
    <name evidence="11" type="ORF">RND81_03G239400</name>
</gene>
<comment type="subcellular location">
    <subcellularLocation>
        <location evidence="1">Nucleus</location>
    </subcellularLocation>
</comment>
<dbReference type="InterPro" id="IPR051979">
    <property type="entry name" value="B-box_zinc_finger"/>
</dbReference>
<dbReference type="GO" id="GO:0005634">
    <property type="term" value="C:nucleus"/>
    <property type="evidence" value="ECO:0007669"/>
    <property type="project" value="UniProtKB-SubCell"/>
</dbReference>
<dbReference type="Gene3D" id="3.30.160.60">
    <property type="entry name" value="Classic Zinc Finger"/>
    <property type="match status" value="1"/>
</dbReference>
<dbReference type="AlphaFoldDB" id="A0AAW1M9X1"/>
<evidence type="ECO:0000256" key="8">
    <source>
        <dbReference type="ARBA" id="ARBA00023242"/>
    </source>
</evidence>
<feature type="domain" description="B box-type" evidence="10">
    <location>
        <begin position="53"/>
        <end position="100"/>
    </location>
</feature>
<keyword evidence="3" id="KW-0677">Repeat</keyword>
<evidence type="ECO:0000256" key="9">
    <source>
        <dbReference type="PROSITE-ProRule" id="PRU00024"/>
    </source>
</evidence>
<evidence type="ECO:0000256" key="3">
    <source>
        <dbReference type="ARBA" id="ARBA00022737"/>
    </source>
</evidence>
<name>A0AAW1M9X1_SAPOF</name>
<dbReference type="PROSITE" id="PS50119">
    <property type="entry name" value="ZF_BBOX"/>
    <property type="match status" value="2"/>
</dbReference>
<dbReference type="CDD" id="cd19821">
    <property type="entry name" value="Bbox1_BBX-like"/>
    <property type="match status" value="2"/>
</dbReference>
<organism evidence="11 12">
    <name type="scientific">Saponaria officinalis</name>
    <name type="common">Common soapwort</name>
    <name type="synonym">Lychnis saponaria</name>
    <dbReference type="NCBI Taxonomy" id="3572"/>
    <lineage>
        <taxon>Eukaryota</taxon>
        <taxon>Viridiplantae</taxon>
        <taxon>Streptophyta</taxon>
        <taxon>Embryophyta</taxon>
        <taxon>Tracheophyta</taxon>
        <taxon>Spermatophyta</taxon>
        <taxon>Magnoliopsida</taxon>
        <taxon>eudicotyledons</taxon>
        <taxon>Gunneridae</taxon>
        <taxon>Pentapetalae</taxon>
        <taxon>Caryophyllales</taxon>
        <taxon>Caryophyllaceae</taxon>
        <taxon>Caryophylleae</taxon>
        <taxon>Saponaria</taxon>
    </lineage>
</organism>
<keyword evidence="5" id="KW-0862">Zinc</keyword>
<keyword evidence="7" id="KW-0804">Transcription</keyword>
<dbReference type="GO" id="GO:0006355">
    <property type="term" value="P:regulation of DNA-templated transcription"/>
    <property type="evidence" value="ECO:0007669"/>
    <property type="project" value="TreeGrafter"/>
</dbReference>
<keyword evidence="6" id="KW-0805">Transcription regulation</keyword>
<reference evidence="11" key="1">
    <citation type="submission" date="2024-03" db="EMBL/GenBank/DDBJ databases">
        <title>WGS assembly of Saponaria officinalis var. Norfolk2.</title>
        <authorList>
            <person name="Jenkins J."/>
            <person name="Shu S."/>
            <person name="Grimwood J."/>
            <person name="Barry K."/>
            <person name="Goodstein D."/>
            <person name="Schmutz J."/>
            <person name="Leebens-Mack J."/>
            <person name="Osbourn A."/>
        </authorList>
    </citation>
    <scope>NUCLEOTIDE SEQUENCE [LARGE SCALE GENOMIC DNA]</scope>
    <source>
        <strain evidence="11">JIC</strain>
    </source>
</reference>
<evidence type="ECO:0000259" key="10">
    <source>
        <dbReference type="PROSITE" id="PS50119"/>
    </source>
</evidence>